<dbReference type="InterPro" id="IPR011766">
    <property type="entry name" value="TPP_enzyme_TPP-bd"/>
</dbReference>
<keyword evidence="8" id="KW-1185">Reference proteome</keyword>
<evidence type="ECO:0000313" key="8">
    <source>
        <dbReference type="Proteomes" id="UP001409585"/>
    </source>
</evidence>
<gene>
    <name evidence="7" type="ORF">GCM10025791_27450</name>
</gene>
<dbReference type="GO" id="GO:0030976">
    <property type="term" value="F:thiamine pyrophosphate binding"/>
    <property type="evidence" value="ECO:0007669"/>
    <property type="project" value="InterPro"/>
</dbReference>
<dbReference type="Pfam" id="PF00205">
    <property type="entry name" value="TPP_enzyme_M"/>
    <property type="match status" value="1"/>
</dbReference>
<feature type="domain" description="Thiamine pyrophosphate enzyme N-terminal TPP-binding" evidence="6">
    <location>
        <begin position="4"/>
        <end position="118"/>
    </location>
</feature>
<dbReference type="InterPro" id="IPR047211">
    <property type="entry name" value="POXB-like"/>
</dbReference>
<feature type="domain" description="Thiamine pyrophosphate enzyme central" evidence="4">
    <location>
        <begin position="190"/>
        <end position="317"/>
    </location>
</feature>
<name>A0AAV3U4A8_9ALTE</name>
<feature type="domain" description="Thiamine pyrophosphate enzyme TPP-binding" evidence="5">
    <location>
        <begin position="377"/>
        <end position="523"/>
    </location>
</feature>
<keyword evidence="2 3" id="KW-0786">Thiamine pyrophosphate</keyword>
<dbReference type="SUPFAM" id="SSF52467">
    <property type="entry name" value="DHS-like NAD/FAD-binding domain"/>
    <property type="match status" value="1"/>
</dbReference>
<organism evidence="7 8">
    <name type="scientific">Halioxenophilus aromaticivorans</name>
    <dbReference type="NCBI Taxonomy" id="1306992"/>
    <lineage>
        <taxon>Bacteria</taxon>
        <taxon>Pseudomonadati</taxon>
        <taxon>Pseudomonadota</taxon>
        <taxon>Gammaproteobacteria</taxon>
        <taxon>Alteromonadales</taxon>
        <taxon>Alteromonadaceae</taxon>
        <taxon>Halioxenophilus</taxon>
    </lineage>
</organism>
<evidence type="ECO:0000256" key="2">
    <source>
        <dbReference type="ARBA" id="ARBA00023052"/>
    </source>
</evidence>
<dbReference type="InterPro" id="IPR029061">
    <property type="entry name" value="THDP-binding"/>
</dbReference>
<dbReference type="InterPro" id="IPR047212">
    <property type="entry name" value="TPP_POXB-like"/>
</dbReference>
<evidence type="ECO:0000256" key="1">
    <source>
        <dbReference type="ARBA" id="ARBA00007812"/>
    </source>
</evidence>
<evidence type="ECO:0000313" key="7">
    <source>
        <dbReference type="EMBL" id="GAA4946572.1"/>
    </source>
</evidence>
<dbReference type="InterPro" id="IPR012001">
    <property type="entry name" value="Thiamin_PyroP_enz_TPP-bd_dom"/>
</dbReference>
<dbReference type="InterPro" id="IPR047210">
    <property type="entry name" value="TPP_PYR_POXB-like"/>
</dbReference>
<evidence type="ECO:0000259" key="6">
    <source>
        <dbReference type="Pfam" id="PF02776"/>
    </source>
</evidence>
<dbReference type="AlphaFoldDB" id="A0AAV3U4A8"/>
<dbReference type="InterPro" id="IPR029035">
    <property type="entry name" value="DHS-like_NAD/FAD-binding_dom"/>
</dbReference>
<dbReference type="PANTHER" id="PTHR42981">
    <property type="entry name" value="PYRUVATE DEHYDROGENASE [UBIQUINONE]"/>
    <property type="match status" value="1"/>
</dbReference>
<dbReference type="Pfam" id="PF02775">
    <property type="entry name" value="TPP_enzyme_C"/>
    <property type="match status" value="1"/>
</dbReference>
<protein>
    <submittedName>
        <fullName evidence="7">Thiamine pyrophosphate-binding protein</fullName>
    </submittedName>
</protein>
<dbReference type="PANTHER" id="PTHR42981:SF2">
    <property type="entry name" value="PYRUVATE DEHYDROGENASE [UBIQUINONE]"/>
    <property type="match status" value="1"/>
</dbReference>
<dbReference type="Gene3D" id="3.40.50.1220">
    <property type="entry name" value="TPP-binding domain"/>
    <property type="match status" value="1"/>
</dbReference>
<dbReference type="EMBL" id="BAABLX010000026">
    <property type="protein sequence ID" value="GAA4946572.1"/>
    <property type="molecule type" value="Genomic_DNA"/>
</dbReference>
<dbReference type="InterPro" id="IPR000399">
    <property type="entry name" value="TPP-bd_CS"/>
</dbReference>
<dbReference type="RefSeq" id="WP_345423196.1">
    <property type="nucleotide sequence ID" value="NZ_AP031496.1"/>
</dbReference>
<dbReference type="Gene3D" id="3.40.50.970">
    <property type="match status" value="2"/>
</dbReference>
<dbReference type="InterPro" id="IPR012000">
    <property type="entry name" value="Thiamin_PyroP_enz_cen_dom"/>
</dbReference>
<dbReference type="Pfam" id="PF02776">
    <property type="entry name" value="TPP_enzyme_N"/>
    <property type="match status" value="1"/>
</dbReference>
<dbReference type="CDD" id="cd02014">
    <property type="entry name" value="TPP_POX"/>
    <property type="match status" value="1"/>
</dbReference>
<sequence>MSTTVSEVIVETLLESGAKRCYGIVGDTINHFTNAIAKSPLEWVHVRHEEVGAFAAGAEAYMTDELTVCAGTCGPGSLHFVNGIYESHRNGGPVLLIASQVDSAEEGLHFPQEVDQKKVYEQCSVFCEKIQNPEQAKRIVVMAAQAALNKRGVAVVIVNGDMFKRTPEQAAPWRVHRSTPMVRPSDADLASLAALINSAVKPAIYAGIGAKHAQDSLIALAEKLQAPIAHTTRAKEFVEPNNPYCVGMTGILGNKAGLHAFEECDLLLCLGSDFAYTQFYPEQAQIVQVDIEASHLGRRTPIDLGLVGDVESTIAALLPLVDQKQDSQFLTQAKQQYQKDLHTYLERAESGNDLIHPQTVTHLLNELANDDAIFTADGGSPMVWLLRHLSANGKRRFLTSLAHGTMANAYPQALGISLAYPGRQVIAMCGDGGLSMLMGDLLTLAQEQIPVKLLVFNNHSLGFVEMEQRVEGMLDNYTELKNPNFAEVAKVVGLQGWKVTHTDELHSAMEQWLASDQPGILDVDVNRVELVMPPQIQASQVASTALFGVKAVLNGRADEVVALLRDNFVR</sequence>
<dbReference type="SUPFAM" id="SSF52518">
    <property type="entry name" value="Thiamin diphosphate-binding fold (THDP-binding)"/>
    <property type="match status" value="2"/>
</dbReference>
<comment type="caution">
    <text evidence="7">The sequence shown here is derived from an EMBL/GenBank/DDBJ whole genome shotgun (WGS) entry which is preliminary data.</text>
</comment>
<reference evidence="8" key="1">
    <citation type="journal article" date="2019" name="Int. J. Syst. Evol. Microbiol.">
        <title>The Global Catalogue of Microorganisms (GCM) 10K type strain sequencing project: providing services to taxonomists for standard genome sequencing and annotation.</title>
        <authorList>
            <consortium name="The Broad Institute Genomics Platform"/>
            <consortium name="The Broad Institute Genome Sequencing Center for Infectious Disease"/>
            <person name="Wu L."/>
            <person name="Ma J."/>
        </authorList>
    </citation>
    <scope>NUCLEOTIDE SEQUENCE [LARGE SCALE GENOMIC DNA]</scope>
    <source>
        <strain evidence="8">JCM 19134</strain>
    </source>
</reference>
<evidence type="ECO:0000256" key="3">
    <source>
        <dbReference type="RuleBase" id="RU362132"/>
    </source>
</evidence>
<evidence type="ECO:0000259" key="5">
    <source>
        <dbReference type="Pfam" id="PF02775"/>
    </source>
</evidence>
<proteinExistence type="inferred from homology"/>
<dbReference type="PROSITE" id="PS00187">
    <property type="entry name" value="TPP_ENZYMES"/>
    <property type="match status" value="1"/>
</dbReference>
<dbReference type="CDD" id="cd07039">
    <property type="entry name" value="TPP_PYR_POX"/>
    <property type="match status" value="1"/>
</dbReference>
<dbReference type="GO" id="GO:0019752">
    <property type="term" value="P:carboxylic acid metabolic process"/>
    <property type="evidence" value="ECO:0007669"/>
    <property type="project" value="UniProtKB-ARBA"/>
</dbReference>
<dbReference type="Proteomes" id="UP001409585">
    <property type="component" value="Unassembled WGS sequence"/>
</dbReference>
<dbReference type="GO" id="GO:0000287">
    <property type="term" value="F:magnesium ion binding"/>
    <property type="evidence" value="ECO:0007669"/>
    <property type="project" value="InterPro"/>
</dbReference>
<accession>A0AAV3U4A8</accession>
<evidence type="ECO:0000259" key="4">
    <source>
        <dbReference type="Pfam" id="PF00205"/>
    </source>
</evidence>
<dbReference type="GO" id="GO:0003824">
    <property type="term" value="F:catalytic activity"/>
    <property type="evidence" value="ECO:0007669"/>
    <property type="project" value="InterPro"/>
</dbReference>
<comment type="similarity">
    <text evidence="1 3">Belongs to the TPP enzyme family.</text>
</comment>